<dbReference type="Proteomes" id="UP000836387">
    <property type="component" value="Unassembled WGS sequence"/>
</dbReference>
<evidence type="ECO:0000313" key="1">
    <source>
        <dbReference type="EMBL" id="CAG9953423.1"/>
    </source>
</evidence>
<keyword evidence="2" id="KW-1185">Reference proteome</keyword>
<reference evidence="1" key="2">
    <citation type="submission" date="2021-10" db="EMBL/GenBank/DDBJ databases">
        <authorList>
            <person name="Piombo E."/>
        </authorList>
    </citation>
    <scope>NUCLEOTIDE SEQUENCE</scope>
</reference>
<comment type="caution">
    <text evidence="1">The sequence shown here is derived from an EMBL/GenBank/DDBJ whole genome shotgun (WGS) entry which is preliminary data.</text>
</comment>
<name>A0ACA9UJZ5_BIOOC</name>
<gene>
    <name evidence="1" type="ORF">CRV2_00018924</name>
</gene>
<accession>A0ACA9UJZ5</accession>
<sequence length="127" mass="13762">MAAKELTVVILNHTNEELQLQPESLQLELGELLDLSKPSPPKNVLAGESVIWSFRSAHIGGGIQGQVAYQMVGFEENASVTFHWSVHLVGTNKFTHTSSVDGFTTRVLGGSGRQPVAVFVLALLNQH</sequence>
<proteinExistence type="predicted"/>
<organism evidence="1 2">
    <name type="scientific">Clonostachys rosea f. rosea IK726</name>
    <dbReference type="NCBI Taxonomy" id="1349383"/>
    <lineage>
        <taxon>Eukaryota</taxon>
        <taxon>Fungi</taxon>
        <taxon>Dikarya</taxon>
        <taxon>Ascomycota</taxon>
        <taxon>Pezizomycotina</taxon>
        <taxon>Sordariomycetes</taxon>
        <taxon>Hypocreomycetidae</taxon>
        <taxon>Hypocreales</taxon>
        <taxon>Bionectriaceae</taxon>
        <taxon>Clonostachys</taxon>
    </lineage>
</organism>
<evidence type="ECO:0000313" key="2">
    <source>
        <dbReference type="Proteomes" id="UP000836387"/>
    </source>
</evidence>
<reference evidence="1" key="1">
    <citation type="submission" date="2020-04" db="EMBL/GenBank/DDBJ databases">
        <authorList>
            <person name="Broberg M."/>
        </authorList>
    </citation>
    <scope>NUCLEOTIDE SEQUENCE</scope>
</reference>
<dbReference type="EMBL" id="CADEHS020000526">
    <property type="protein sequence ID" value="CAG9953423.1"/>
    <property type="molecule type" value="Genomic_DNA"/>
</dbReference>
<protein>
    <submittedName>
        <fullName evidence="1">Uncharacterized protein</fullName>
    </submittedName>
</protein>